<comment type="caution">
    <text evidence="1">The sequence shown here is derived from an EMBL/GenBank/DDBJ whole genome shotgun (WGS) entry which is preliminary data.</text>
</comment>
<proteinExistence type="predicted"/>
<organism evidence="1 2">
    <name type="scientific">Acetobacter sicerae</name>
    <dbReference type="NCBI Taxonomy" id="85325"/>
    <lineage>
        <taxon>Bacteria</taxon>
        <taxon>Pseudomonadati</taxon>
        <taxon>Pseudomonadota</taxon>
        <taxon>Alphaproteobacteria</taxon>
        <taxon>Acetobacterales</taxon>
        <taxon>Acetobacteraceae</taxon>
        <taxon>Acetobacter</taxon>
    </lineage>
</organism>
<dbReference type="CDD" id="cd19166">
    <property type="entry name" value="HemeO-bac"/>
    <property type="match status" value="1"/>
</dbReference>
<gene>
    <name evidence="1" type="ORF">LWC05_12085</name>
</gene>
<dbReference type="Gene3D" id="1.20.910.10">
    <property type="entry name" value="Heme oxygenase-like"/>
    <property type="match status" value="1"/>
</dbReference>
<dbReference type="SUPFAM" id="SSF48613">
    <property type="entry name" value="Heme oxygenase-like"/>
    <property type="match status" value="1"/>
</dbReference>
<keyword evidence="2" id="KW-1185">Reference proteome</keyword>
<sequence length="189" mass="20680">MQTDKSLRAHLRAATQSRHATLDRMIGPVNSRETYVGYLRGIAAFRIPVEQRLATLPAWPDRLGSWRPTFLARWLRLDLTALQLDVPSGVSGLDLSSDSRVMGVLYVLEGSILGAHSVIRQAASLGFNDRSGARHLSVQTSALAGWKQFLTCLEKETALDREVAASAACETFDEAVTAMTLAFPDRNPA</sequence>
<dbReference type="InterPro" id="IPR016084">
    <property type="entry name" value="Haem_Oase-like_multi-hlx"/>
</dbReference>
<evidence type="ECO:0000313" key="2">
    <source>
        <dbReference type="Proteomes" id="UP001521074"/>
    </source>
</evidence>
<evidence type="ECO:0000313" key="1">
    <source>
        <dbReference type="EMBL" id="MCE0744622.1"/>
    </source>
</evidence>
<dbReference type="Proteomes" id="UP001521074">
    <property type="component" value="Unassembled WGS sequence"/>
</dbReference>
<accession>A0ABS8W041</accession>
<name>A0ABS8W041_9PROT</name>
<reference evidence="1 2" key="1">
    <citation type="submission" date="2021-12" db="EMBL/GenBank/DDBJ databases">
        <title>Genome sequence of Acetobacter sicerae DmPark20a_162.</title>
        <authorList>
            <person name="Chaston J.M."/>
        </authorList>
    </citation>
    <scope>NUCLEOTIDE SEQUENCE [LARGE SCALE GENOMIC DNA]</scope>
    <source>
        <strain evidence="1 2">DmPark20a_162</strain>
    </source>
</reference>
<dbReference type="RefSeq" id="WP_232878424.1">
    <property type="nucleotide sequence ID" value="NZ_JAJSOJ010000042.1"/>
</dbReference>
<dbReference type="EMBL" id="JAJSOJ010000042">
    <property type="protein sequence ID" value="MCE0744622.1"/>
    <property type="molecule type" value="Genomic_DNA"/>
</dbReference>
<protein>
    <submittedName>
        <fullName evidence="1">Biliverdin-producing heme oxygenase</fullName>
    </submittedName>
</protein>